<dbReference type="GO" id="GO:0008830">
    <property type="term" value="F:dTDP-4-dehydrorhamnose 3,5-epimerase activity"/>
    <property type="evidence" value="ECO:0007669"/>
    <property type="project" value="UniProtKB-EC"/>
</dbReference>
<dbReference type="InterPro" id="IPR016040">
    <property type="entry name" value="NAD(P)-bd_dom"/>
</dbReference>
<comment type="cofactor">
    <cofactor evidence="3 9">
        <name>NAD(+)</name>
        <dbReference type="ChEBI" id="CHEBI:57540"/>
    </cofactor>
</comment>
<gene>
    <name evidence="11" type="primary">rfbB</name>
    <name evidence="11" type="ORF">K239x_07400</name>
</gene>
<dbReference type="Gene3D" id="2.60.120.10">
    <property type="entry name" value="Jelly Rolls"/>
    <property type="match status" value="1"/>
</dbReference>
<dbReference type="InterPro" id="IPR011051">
    <property type="entry name" value="RmlC_Cupin_sf"/>
</dbReference>
<dbReference type="CDD" id="cd05246">
    <property type="entry name" value="dTDP_GD_SDR_e"/>
    <property type="match status" value="1"/>
</dbReference>
<dbReference type="PANTHER" id="PTHR43000">
    <property type="entry name" value="DTDP-D-GLUCOSE 4,6-DEHYDRATASE-RELATED"/>
    <property type="match status" value="1"/>
</dbReference>
<dbReference type="Proteomes" id="UP000319817">
    <property type="component" value="Chromosome"/>
</dbReference>
<dbReference type="SUPFAM" id="SSF51735">
    <property type="entry name" value="NAD(P)-binding Rossmann-fold domains"/>
    <property type="match status" value="1"/>
</dbReference>
<dbReference type="InterPro" id="IPR000888">
    <property type="entry name" value="RmlC-like"/>
</dbReference>
<feature type="domain" description="NAD(P)-binding" evidence="10">
    <location>
        <begin position="5"/>
        <end position="321"/>
    </location>
</feature>
<dbReference type="EC" id="4.2.1.46" evidence="9"/>
<evidence type="ECO:0000256" key="8">
    <source>
        <dbReference type="PIRSR" id="PIRSR600888-3"/>
    </source>
</evidence>
<reference evidence="11 12" key="1">
    <citation type="submission" date="2019-02" db="EMBL/GenBank/DDBJ databases">
        <title>Deep-cultivation of Planctomycetes and their phenomic and genomic characterization uncovers novel biology.</title>
        <authorList>
            <person name="Wiegand S."/>
            <person name="Jogler M."/>
            <person name="Boedeker C."/>
            <person name="Pinto D."/>
            <person name="Vollmers J."/>
            <person name="Rivas-Marin E."/>
            <person name="Kohn T."/>
            <person name="Peeters S.H."/>
            <person name="Heuer A."/>
            <person name="Rast P."/>
            <person name="Oberbeckmann S."/>
            <person name="Bunk B."/>
            <person name="Jeske O."/>
            <person name="Meyerdierks A."/>
            <person name="Storesund J.E."/>
            <person name="Kallscheuer N."/>
            <person name="Luecker S."/>
            <person name="Lage O.M."/>
            <person name="Pohl T."/>
            <person name="Merkel B.J."/>
            <person name="Hornburger P."/>
            <person name="Mueller R.-W."/>
            <person name="Bruemmer F."/>
            <person name="Labrenz M."/>
            <person name="Spormann A.M."/>
            <person name="Op den Camp H."/>
            <person name="Overmann J."/>
            <person name="Amann R."/>
            <person name="Jetten M.S.M."/>
            <person name="Mascher T."/>
            <person name="Medema M.H."/>
            <person name="Devos D.P."/>
            <person name="Kaster A.-K."/>
            <person name="Ovreas L."/>
            <person name="Rohde M."/>
            <person name="Galperin M.Y."/>
            <person name="Jogler C."/>
        </authorList>
    </citation>
    <scope>NUCLEOTIDE SEQUENCE [LARGE SCALE GENOMIC DNA]</scope>
    <source>
        <strain evidence="11 12">K23_9</strain>
    </source>
</reference>
<comment type="catalytic activity">
    <reaction evidence="2 9">
        <text>dTDP-alpha-D-glucose = dTDP-4-dehydro-6-deoxy-alpha-D-glucose + H2O</text>
        <dbReference type="Rhea" id="RHEA:17221"/>
        <dbReference type="ChEBI" id="CHEBI:15377"/>
        <dbReference type="ChEBI" id="CHEBI:57477"/>
        <dbReference type="ChEBI" id="CHEBI:57649"/>
        <dbReference type="EC" id="4.2.1.46"/>
    </reaction>
</comment>
<dbReference type="Gene3D" id="3.90.25.10">
    <property type="entry name" value="UDP-galactose 4-epimerase, domain 1"/>
    <property type="match status" value="1"/>
</dbReference>
<comment type="catalytic activity">
    <reaction evidence="1">
        <text>dTDP-4-dehydro-6-deoxy-alpha-D-glucose = dTDP-4-dehydro-beta-L-rhamnose</text>
        <dbReference type="Rhea" id="RHEA:16969"/>
        <dbReference type="ChEBI" id="CHEBI:57649"/>
        <dbReference type="ChEBI" id="CHEBI:62830"/>
        <dbReference type="EC" id="5.1.3.13"/>
    </reaction>
</comment>
<evidence type="ECO:0000313" key="11">
    <source>
        <dbReference type="EMBL" id="QDT08798.1"/>
    </source>
</evidence>
<keyword evidence="6" id="KW-0520">NAD</keyword>
<dbReference type="InterPro" id="IPR036291">
    <property type="entry name" value="NAD(P)-bd_dom_sf"/>
</dbReference>
<dbReference type="InterPro" id="IPR020904">
    <property type="entry name" value="Sc_DH/Rdtase_CS"/>
</dbReference>
<dbReference type="AlphaFoldDB" id="A0A517NNU6"/>
<evidence type="ECO:0000256" key="4">
    <source>
        <dbReference type="ARBA" id="ARBA00001997"/>
    </source>
</evidence>
<evidence type="ECO:0000259" key="10">
    <source>
        <dbReference type="Pfam" id="PF16363"/>
    </source>
</evidence>
<dbReference type="Gene3D" id="3.40.50.720">
    <property type="entry name" value="NAD(P)-binding Rossmann-like Domain"/>
    <property type="match status" value="1"/>
</dbReference>
<evidence type="ECO:0000256" key="7">
    <source>
        <dbReference type="ARBA" id="ARBA00023239"/>
    </source>
</evidence>
<dbReference type="GO" id="GO:0008460">
    <property type="term" value="F:dTDP-glucose 4,6-dehydratase activity"/>
    <property type="evidence" value="ECO:0007669"/>
    <property type="project" value="UniProtKB-EC"/>
</dbReference>
<evidence type="ECO:0000256" key="9">
    <source>
        <dbReference type="RuleBase" id="RU004473"/>
    </source>
</evidence>
<evidence type="ECO:0000256" key="3">
    <source>
        <dbReference type="ARBA" id="ARBA00001911"/>
    </source>
</evidence>
<dbReference type="GO" id="GO:0009225">
    <property type="term" value="P:nucleotide-sugar metabolic process"/>
    <property type="evidence" value="ECO:0007669"/>
    <property type="project" value="InterPro"/>
</dbReference>
<dbReference type="SUPFAM" id="SSF51182">
    <property type="entry name" value="RmlC-like cupins"/>
    <property type="match status" value="1"/>
</dbReference>
<dbReference type="InterPro" id="IPR005888">
    <property type="entry name" value="dTDP_Gluc_deHydtase"/>
</dbReference>
<comment type="function">
    <text evidence="4">Catalyzes the epimerization of the C3' and C5'positions of dTDP-6-deoxy-D-xylo-4-hexulose, forming dTDP-6-deoxy-L-lyxo-4-hexulose.</text>
</comment>
<accession>A0A517NNU6</accession>
<organism evidence="11 12">
    <name type="scientific">Stieleria marina</name>
    <dbReference type="NCBI Taxonomy" id="1930275"/>
    <lineage>
        <taxon>Bacteria</taxon>
        <taxon>Pseudomonadati</taxon>
        <taxon>Planctomycetota</taxon>
        <taxon>Planctomycetia</taxon>
        <taxon>Pirellulales</taxon>
        <taxon>Pirellulaceae</taxon>
        <taxon>Stieleria</taxon>
    </lineage>
</organism>
<dbReference type="InterPro" id="IPR014710">
    <property type="entry name" value="RmlC-like_jellyroll"/>
</dbReference>
<protein>
    <recommendedName>
        <fullName evidence="9">dTDP-glucose 4,6-dehydratase</fullName>
        <ecNumber evidence="9">4.2.1.46</ecNumber>
    </recommendedName>
</protein>
<dbReference type="PROSITE" id="PS00061">
    <property type="entry name" value="ADH_SHORT"/>
    <property type="match status" value="1"/>
</dbReference>
<sequence>MKTVLVTGGAGFIGSNLVRHLIRAGYRVVNLDKLTYAGNLASLKDLEQDENHIFVQGDVCDGMLVLELLHRYDCDAVINLAAESHVDRSIGSPGMFVRTNVVGTFEMLEAAREYWHALSEERSQGFRFVHVSTDEVFGSLGDSGSFTESTPFQPNSPYSASKAASDHLVRSYHETFALPTITTHCSNNYGPYQFPEKLIPLMTLHAVEGKQLPVYGTGLNVRDWLHVEDHCSALRLILESGRIGDTYNIGGDAERSNLEVVHAICQTVDELCPSDQPSSKNIQYVRDRPGHDFRYSIDASKLSSELGWKPSVSFEQGIKDTVSWYLSNPDWVTSTREKGYHGQRLGTSANSMTDQLTQSTERELGSTVDKPFDGVVFEQLTQYTDDRGWLIELYRNDEIPIGNEPVMAYVSQTMPGVSRGPHEHVDQSDLFGFFGPGDFRLYLWDSREGSPTFGERFTVVVGESNPQSVIVPPGVVHAYKNISLRPGIVFNAPNRLYAGEGKKEAVDEIRHEDNQGTPYQLVDA</sequence>
<dbReference type="EMBL" id="CP036526">
    <property type="protein sequence ID" value="QDT08798.1"/>
    <property type="molecule type" value="Genomic_DNA"/>
</dbReference>
<dbReference type="Pfam" id="PF00908">
    <property type="entry name" value="dTDP_sugar_isom"/>
    <property type="match status" value="1"/>
</dbReference>
<evidence type="ECO:0000313" key="12">
    <source>
        <dbReference type="Proteomes" id="UP000319817"/>
    </source>
</evidence>
<dbReference type="Pfam" id="PF16363">
    <property type="entry name" value="GDP_Man_Dehyd"/>
    <property type="match status" value="1"/>
</dbReference>
<proteinExistence type="inferred from homology"/>
<name>A0A517NNU6_9BACT</name>
<feature type="site" description="Participates in a stacking interaction with the thymidine ring of dTDP-4-oxo-6-deoxyglucose" evidence="8">
    <location>
        <position position="497"/>
    </location>
</feature>
<evidence type="ECO:0000256" key="5">
    <source>
        <dbReference type="ARBA" id="ARBA00008178"/>
    </source>
</evidence>
<dbReference type="NCBIfam" id="TIGR01181">
    <property type="entry name" value="dTDP_gluc_dehyt"/>
    <property type="match status" value="1"/>
</dbReference>
<dbReference type="OrthoDB" id="258549at2"/>
<evidence type="ECO:0000256" key="6">
    <source>
        <dbReference type="ARBA" id="ARBA00023027"/>
    </source>
</evidence>
<comment type="similarity">
    <text evidence="5 9">Belongs to the NAD(P)-dependent epimerase/dehydratase family. dTDP-glucose dehydratase subfamily.</text>
</comment>
<keyword evidence="12" id="KW-1185">Reference proteome</keyword>
<keyword evidence="7 9" id="KW-0456">Lyase</keyword>
<evidence type="ECO:0000256" key="2">
    <source>
        <dbReference type="ARBA" id="ARBA00001539"/>
    </source>
</evidence>
<evidence type="ECO:0000256" key="1">
    <source>
        <dbReference type="ARBA" id="ARBA00001298"/>
    </source>
</evidence>